<dbReference type="Proteomes" id="UP001146120">
    <property type="component" value="Unassembled WGS sequence"/>
</dbReference>
<feature type="region of interest" description="Disordered" evidence="1">
    <location>
        <begin position="82"/>
        <end position="154"/>
    </location>
</feature>
<dbReference type="EMBL" id="DAKRPA010000435">
    <property type="protein sequence ID" value="DAZ92575.1"/>
    <property type="molecule type" value="Genomic_DNA"/>
</dbReference>
<feature type="compositionally biased region" description="Basic and acidic residues" evidence="1">
    <location>
        <begin position="84"/>
        <end position="103"/>
    </location>
</feature>
<proteinExistence type="predicted"/>
<name>A0AAV2YEG6_9STRA</name>
<keyword evidence="3" id="KW-1185">Reference proteome</keyword>
<comment type="caution">
    <text evidence="2">The sequence shown here is derived from an EMBL/GenBank/DDBJ whole genome shotgun (WGS) entry which is preliminary data.</text>
</comment>
<accession>A0AAV2YEG6</accession>
<protein>
    <submittedName>
        <fullName evidence="2">Uncharacterized protein</fullName>
    </submittedName>
</protein>
<dbReference type="AlphaFoldDB" id="A0AAV2YEG6"/>
<evidence type="ECO:0000313" key="2">
    <source>
        <dbReference type="EMBL" id="DAZ92575.1"/>
    </source>
</evidence>
<gene>
    <name evidence="2" type="ORF">N0F65_012805</name>
</gene>
<evidence type="ECO:0000313" key="3">
    <source>
        <dbReference type="Proteomes" id="UP001146120"/>
    </source>
</evidence>
<feature type="compositionally biased region" description="Low complexity" evidence="1">
    <location>
        <begin position="139"/>
        <end position="154"/>
    </location>
</feature>
<feature type="region of interest" description="Disordered" evidence="1">
    <location>
        <begin position="1"/>
        <end position="27"/>
    </location>
</feature>
<reference evidence="2" key="2">
    <citation type="journal article" date="2023" name="Microbiol Resour">
        <title>Decontamination and Annotation of the Draft Genome Sequence of the Oomycete Lagenidium giganteum ARSEF 373.</title>
        <authorList>
            <person name="Morgan W.R."/>
            <person name="Tartar A."/>
        </authorList>
    </citation>
    <scope>NUCLEOTIDE SEQUENCE</scope>
    <source>
        <strain evidence="2">ARSEF 373</strain>
    </source>
</reference>
<organism evidence="2 3">
    <name type="scientific">Lagenidium giganteum</name>
    <dbReference type="NCBI Taxonomy" id="4803"/>
    <lineage>
        <taxon>Eukaryota</taxon>
        <taxon>Sar</taxon>
        <taxon>Stramenopiles</taxon>
        <taxon>Oomycota</taxon>
        <taxon>Peronosporomycetes</taxon>
        <taxon>Pythiales</taxon>
        <taxon>Pythiaceae</taxon>
    </lineage>
</organism>
<feature type="region of interest" description="Disordered" evidence="1">
    <location>
        <begin position="323"/>
        <end position="380"/>
    </location>
</feature>
<sequence length="472" mass="49277">MRDRGGAEPSGALVSVQLQADGAHAHASANANANTGVVGVTSAPTGAAAQDPSLRPGFRGKCLYKTGKCTNERALKTTGQAHNLCDEHRNRQNEHQRKLDAKNRHTRRDKQATKTAKRFAPYAPSSGPPPQQHEDSAGSDDSNNSNGNGNGSAAAVAAYPQSPAVIATSSASGLPDASSVSVSDRAATPTTVAMHGVATAALHAHGLPPTMVSPSAMALHGMQAMMAPPHLAATPTAVAVGPHGEMLPNSIVYVPAHALANGGQANGQATSLLPPGFPPDFDGIMVPLPSFLTPEERVEMRARINQKVMDFIAEECMLRYGTKSNDHRSQTGGVTGSVDDSGNANANANASATTRQNIPRRDSTSSTYSEASEASDRNRASKVRRFLAASEANDTRHANSRGLPELVALADQIVHSTASQRKRPKHIRVVIVHVAVAVVSVIPFQVAVKTLPQLKVWITTLPSPVVVAQGCG</sequence>
<evidence type="ECO:0000256" key="1">
    <source>
        <dbReference type="SAM" id="MobiDB-lite"/>
    </source>
</evidence>
<reference evidence="2" key="1">
    <citation type="submission" date="2022-11" db="EMBL/GenBank/DDBJ databases">
        <authorList>
            <person name="Morgan W.R."/>
            <person name="Tartar A."/>
        </authorList>
    </citation>
    <scope>NUCLEOTIDE SEQUENCE</scope>
    <source>
        <strain evidence="2">ARSEF 373</strain>
    </source>
</reference>